<dbReference type="NCBIfam" id="NF006006">
    <property type="entry name" value="PRK08137.1"/>
    <property type="match status" value="1"/>
</dbReference>
<dbReference type="Proteomes" id="UP000239561">
    <property type="component" value="Unassembled WGS sequence"/>
</dbReference>
<dbReference type="EMBL" id="MDED01000025">
    <property type="protein sequence ID" value="PPU75605.1"/>
    <property type="molecule type" value="Genomic_DNA"/>
</dbReference>
<accession>A0A2S7DP18</accession>
<sequence>MRSTTLSFALLLALCGCAHADAPTRHGPATAAGAEPLDLVEADVAGLQARMQAGTTTSLELTRAYLQRIASIDRAGPQLNAVIERNPQAEADARALDAERRAGHTRGPLHGIPVLLKDNIDAVPMVNSAGSLALADFKPTRDAFLVQRLRAAGAVILGKTNLSEWANFRSTQSSSGWSARGGLTRNPYALDRNPCGSSAGTGAAIAASLATVGIGTETDGSITCPASVNGLVGLKPTVGLVSRDGIIPISASQDTAGPMTRSVADAAAVLQAIAAPDPQDPATGTAPATRVDYPAHLKADGLRGARLGLLRNRLREDPAIAATLDRAVQTLRAAGATVIETRLATDGKWDTDEQTVLLVEFKAGLNAYLRSHNAPVANLEQLIAFNRNHAQRQMPYFGQELFEQAQAARGLDDPGYLSARANARRLAGPEGIDATLLADRLDALIVPTTGPAWVTTLGKGDTFPGAGYGAAAVAGYPSLSVPMGQTRGLPLGLLFMGTAWSEPRLIELAYAYEQRSHARFAPGYAPSARAAPDAAPAPPKRDESAGKR</sequence>
<evidence type="ECO:0000313" key="3">
    <source>
        <dbReference type="EMBL" id="PPU75605.1"/>
    </source>
</evidence>
<evidence type="ECO:0000313" key="4">
    <source>
        <dbReference type="Proteomes" id="UP000239561"/>
    </source>
</evidence>
<feature type="signal peptide" evidence="2">
    <location>
        <begin position="1"/>
        <end position="20"/>
    </location>
</feature>
<feature type="compositionally biased region" description="Basic and acidic residues" evidence="1">
    <location>
        <begin position="539"/>
        <end position="548"/>
    </location>
</feature>
<dbReference type="PROSITE" id="PS51257">
    <property type="entry name" value="PROKAR_LIPOPROTEIN"/>
    <property type="match status" value="1"/>
</dbReference>
<dbReference type="AlphaFoldDB" id="A0A2S7DP18"/>
<organism evidence="3 4">
    <name type="scientific">Xanthomonas cucurbitae</name>
    <dbReference type="NCBI Taxonomy" id="56453"/>
    <lineage>
        <taxon>Bacteria</taxon>
        <taxon>Pseudomonadati</taxon>
        <taxon>Pseudomonadota</taxon>
        <taxon>Gammaproteobacteria</taxon>
        <taxon>Lysobacterales</taxon>
        <taxon>Lysobacteraceae</taxon>
        <taxon>Xanthomonas</taxon>
    </lineage>
</organism>
<dbReference type="InterPro" id="IPR036928">
    <property type="entry name" value="AS_sf"/>
</dbReference>
<feature type="compositionally biased region" description="Low complexity" evidence="1">
    <location>
        <begin position="525"/>
        <end position="534"/>
    </location>
</feature>
<comment type="caution">
    <text evidence="3">The sequence shown here is derived from an EMBL/GenBank/DDBJ whole genome shotgun (WGS) entry which is preliminary data.</text>
</comment>
<dbReference type="OrthoDB" id="8872210at2"/>
<dbReference type="PANTHER" id="PTHR42678:SF34">
    <property type="entry name" value="OS04G0183300 PROTEIN"/>
    <property type="match status" value="1"/>
</dbReference>
<keyword evidence="2" id="KW-0732">Signal</keyword>
<proteinExistence type="predicted"/>
<dbReference type="Gene3D" id="3.90.1300.10">
    <property type="entry name" value="Amidase signature (AS) domain"/>
    <property type="match status" value="1"/>
</dbReference>
<dbReference type="Pfam" id="PF01425">
    <property type="entry name" value="Amidase"/>
    <property type="match status" value="1"/>
</dbReference>
<keyword evidence="3" id="KW-0378">Hydrolase</keyword>
<dbReference type="InterPro" id="IPR023631">
    <property type="entry name" value="Amidase_dom"/>
</dbReference>
<dbReference type="SUPFAM" id="SSF75304">
    <property type="entry name" value="Amidase signature (AS) enzymes"/>
    <property type="match status" value="1"/>
</dbReference>
<reference evidence="3 4" key="1">
    <citation type="submission" date="2016-08" db="EMBL/GenBank/DDBJ databases">
        <authorList>
            <person name="Seilhamer J.J."/>
        </authorList>
    </citation>
    <scope>NUCLEOTIDE SEQUENCE [LARGE SCALE GENOMIC DNA]</scope>
    <source>
        <strain evidence="3 4">CFBP2542</strain>
    </source>
</reference>
<dbReference type="EC" id="3.5.1.4" evidence="3"/>
<gene>
    <name evidence="3" type="ORF">XcuCFBP2542_13670</name>
</gene>
<dbReference type="GO" id="GO:0004040">
    <property type="term" value="F:amidase activity"/>
    <property type="evidence" value="ECO:0007669"/>
    <property type="project" value="UniProtKB-EC"/>
</dbReference>
<feature type="region of interest" description="Disordered" evidence="1">
    <location>
        <begin position="523"/>
        <end position="548"/>
    </location>
</feature>
<dbReference type="PANTHER" id="PTHR42678">
    <property type="entry name" value="AMIDASE"/>
    <property type="match status" value="1"/>
</dbReference>
<evidence type="ECO:0000256" key="1">
    <source>
        <dbReference type="SAM" id="MobiDB-lite"/>
    </source>
</evidence>
<evidence type="ECO:0000256" key="2">
    <source>
        <dbReference type="SAM" id="SignalP"/>
    </source>
</evidence>
<protein>
    <submittedName>
        <fullName evidence="3">Amidase</fullName>
        <ecNumber evidence="3">3.5.1.4</ecNumber>
    </submittedName>
</protein>
<feature type="chain" id="PRO_5043668957" evidence="2">
    <location>
        <begin position="21"/>
        <end position="548"/>
    </location>
</feature>
<name>A0A2S7DP18_9XANT</name>